<dbReference type="EMBL" id="CP053540">
    <property type="protein sequence ID" value="WOB45092.1"/>
    <property type="molecule type" value="Genomic_DNA"/>
</dbReference>
<dbReference type="KEGG" id="tog:HNI00_19550"/>
<dbReference type="AlphaFoldDB" id="A0AA96Y570"/>
<proteinExistence type="predicted"/>
<gene>
    <name evidence="2" type="ORF">HNI00_19550</name>
</gene>
<dbReference type="PANTHER" id="PTHR35400:SF3">
    <property type="entry name" value="SLL1072 PROTEIN"/>
    <property type="match status" value="1"/>
</dbReference>
<dbReference type="PANTHER" id="PTHR35400">
    <property type="entry name" value="SLR1083 PROTEIN"/>
    <property type="match status" value="1"/>
</dbReference>
<protein>
    <submittedName>
        <fullName evidence="2">Uma2 family endonuclease</fullName>
    </submittedName>
</protein>
<evidence type="ECO:0000259" key="1">
    <source>
        <dbReference type="Pfam" id="PF05685"/>
    </source>
</evidence>
<evidence type="ECO:0000313" key="2">
    <source>
        <dbReference type="EMBL" id="WOB45092.1"/>
    </source>
</evidence>
<keyword evidence="2" id="KW-0378">Hydrolase</keyword>
<dbReference type="SUPFAM" id="SSF52980">
    <property type="entry name" value="Restriction endonuclease-like"/>
    <property type="match status" value="1"/>
</dbReference>
<accession>A0AA96Y570</accession>
<name>A0AA96Y570_9CYAN</name>
<keyword evidence="2" id="KW-0540">Nuclease</keyword>
<keyword evidence="2" id="KW-0255">Endonuclease</keyword>
<feature type="domain" description="Putative restriction endonuclease" evidence="1">
    <location>
        <begin position="21"/>
        <end position="189"/>
    </location>
</feature>
<dbReference type="InterPro" id="IPR008538">
    <property type="entry name" value="Uma2"/>
</dbReference>
<dbReference type="Pfam" id="PF05685">
    <property type="entry name" value="Uma2"/>
    <property type="match status" value="1"/>
</dbReference>
<reference evidence="2" key="1">
    <citation type="submission" date="2020-05" db="EMBL/GenBank/DDBJ databases">
        <authorList>
            <person name="Zhu T."/>
            <person name="Keshari N."/>
            <person name="Lu X."/>
        </authorList>
    </citation>
    <scope>NUCLEOTIDE SEQUENCE</scope>
    <source>
        <strain evidence="2">NK1-22</strain>
    </source>
</reference>
<sequence>MTAERLIKIPPLESGDRLTRDEFERRYRAMPNLKKAELIEGVVYVASPLRAEAHGKPHGDIMGWLWTYKAATPGIELYDNPTVRLDADNEPQPDAVLRLKEGGGSWINEEDYIEGSPKLVVEVAASSASYDLHDKLRVYRRNGIREYVVWRTYSQQIDWFCLEAGEYRSLAANASGILCSREFPGLWLASEALISGDLSLVLQVLQAGIGSPEHQAFLSALR</sequence>
<dbReference type="Gene3D" id="3.90.1570.10">
    <property type="entry name" value="tt1808, chain A"/>
    <property type="match status" value="1"/>
</dbReference>
<dbReference type="RefSeq" id="WP_316788662.1">
    <property type="nucleotide sequence ID" value="NZ_CP053540.1"/>
</dbReference>
<dbReference type="GO" id="GO:0004519">
    <property type="term" value="F:endonuclease activity"/>
    <property type="evidence" value="ECO:0007669"/>
    <property type="project" value="UniProtKB-KW"/>
</dbReference>
<dbReference type="CDD" id="cd06260">
    <property type="entry name" value="DUF820-like"/>
    <property type="match status" value="1"/>
</dbReference>
<dbReference type="InterPro" id="IPR012296">
    <property type="entry name" value="Nuclease_put_TT1808"/>
</dbReference>
<organism evidence="2">
    <name type="scientific">Thermoleptolyngbya oregonensis NK1-22</name>
    <dbReference type="NCBI Taxonomy" id="2547457"/>
    <lineage>
        <taxon>Bacteria</taxon>
        <taxon>Bacillati</taxon>
        <taxon>Cyanobacteriota</taxon>
        <taxon>Cyanophyceae</taxon>
        <taxon>Oculatellales</taxon>
        <taxon>Oculatellaceae</taxon>
        <taxon>Thermoleptolyngbya</taxon>
    </lineage>
</organism>
<dbReference type="InterPro" id="IPR011335">
    <property type="entry name" value="Restrct_endonuc-II-like"/>
</dbReference>